<evidence type="ECO:0000256" key="11">
    <source>
        <dbReference type="PIRSR" id="PIRSR000445-3"/>
    </source>
</evidence>
<evidence type="ECO:0000313" key="16">
    <source>
        <dbReference type="Proteomes" id="UP000825072"/>
    </source>
</evidence>
<evidence type="ECO:0000259" key="14">
    <source>
        <dbReference type="Pfam" id="PF05201"/>
    </source>
</evidence>
<comment type="catalytic activity">
    <reaction evidence="7 8">
        <text>(S)-4-amino-5-oxopentanoate + tRNA(Glu) + NADP(+) = L-glutamyl-tRNA(Glu) + NADPH + H(+)</text>
        <dbReference type="Rhea" id="RHEA:12344"/>
        <dbReference type="Rhea" id="RHEA-COMP:9663"/>
        <dbReference type="Rhea" id="RHEA-COMP:9680"/>
        <dbReference type="ChEBI" id="CHEBI:15378"/>
        <dbReference type="ChEBI" id="CHEBI:57501"/>
        <dbReference type="ChEBI" id="CHEBI:57783"/>
        <dbReference type="ChEBI" id="CHEBI:58349"/>
        <dbReference type="ChEBI" id="CHEBI:78442"/>
        <dbReference type="ChEBI" id="CHEBI:78520"/>
        <dbReference type="EC" id="1.2.1.70"/>
    </reaction>
</comment>
<dbReference type="GO" id="GO:0008883">
    <property type="term" value="F:glutamyl-tRNA reductase activity"/>
    <property type="evidence" value="ECO:0007669"/>
    <property type="project" value="UniProtKB-UniRule"/>
</dbReference>
<proteinExistence type="inferred from homology"/>
<dbReference type="Pfam" id="PF01488">
    <property type="entry name" value="Shikimate_DH"/>
    <property type="match status" value="1"/>
</dbReference>
<dbReference type="EC" id="1.2.1.70" evidence="3 8"/>
<feature type="binding site" evidence="8 10">
    <location>
        <begin position="46"/>
        <end position="49"/>
    </location>
    <ligand>
        <name>substrate</name>
    </ligand>
</feature>
<dbReference type="Proteomes" id="UP000825072">
    <property type="component" value="Chromosome 1"/>
</dbReference>
<accession>A0AAD1NUQ1</accession>
<dbReference type="PANTHER" id="PTHR43013:SF1">
    <property type="entry name" value="GLUTAMYL-TRNA REDUCTASE"/>
    <property type="match status" value="1"/>
</dbReference>
<feature type="binding site" evidence="8 10">
    <location>
        <begin position="112"/>
        <end position="114"/>
    </location>
    <ligand>
        <name>substrate</name>
    </ligand>
</feature>
<keyword evidence="4 8" id="KW-0521">NADP</keyword>
<dbReference type="Gene3D" id="3.30.460.30">
    <property type="entry name" value="Glutamyl-tRNA reductase, N-terminal domain"/>
    <property type="match status" value="1"/>
</dbReference>
<evidence type="ECO:0000256" key="9">
    <source>
        <dbReference type="PIRSR" id="PIRSR000445-1"/>
    </source>
</evidence>
<comment type="function">
    <text evidence="8">Catalyzes the NADPH-dependent reduction of glutamyl-tRNA(Glu) to glutamate 1-semialdehyde (GSA).</text>
</comment>
<sequence>MGLCVLTVDHAGQGLGVVSEAAAQVDGLGLALTDYPQIRGALVLSTCNRVCVIVETSPDAVAHGFDEAALRRRIADHGATVLAESAQFFCENDAVWRLFRVAAGLESMVVGEREVAGQMKRALREARREQTVTYTIGHVVEEALKTSRHVATETALAAEGRTVVSVGLDLVAQRMDLNGARVLVMGTGSYAGASCAQLSSGGVAEIQVHSASGRAAGFARRHRVTEALDLDAALAQSDLVVTCRGSGVPALSAEAARRAVDTRGGRDLLVLDLAISGDVEEPVPAGVEVIDLETIRQAVPASAEAERAAAEHIVATGVHHLAIDLERRRMAPAVVALRDVISDLVTAELERLPEEGSVPVDEVAVSLRRLAASMAHIPSARARMASEQGLGDRWLNSLSDVLGIDVDIAAPVIDMSSFVNADCMTCPVTGLRVDDLAAETAPRGKERKS</sequence>
<gene>
    <name evidence="8 15" type="primary">hemA</name>
    <name evidence="15" type="ORF">KB1_03430</name>
</gene>
<dbReference type="Gene3D" id="3.40.50.720">
    <property type="entry name" value="NAD(P)-binding Rossmann-like Domain"/>
    <property type="match status" value="1"/>
</dbReference>
<dbReference type="InterPro" id="IPR015896">
    <property type="entry name" value="4pyrrol_synth_GluRdtase_dimer"/>
</dbReference>
<dbReference type="PIRSF" id="PIRSF000445">
    <property type="entry name" value="4pyrrol_synth_GluRdtase"/>
    <property type="match status" value="1"/>
</dbReference>
<feature type="binding site" evidence="8 10">
    <location>
        <position position="107"/>
    </location>
    <ligand>
        <name>substrate</name>
    </ligand>
</feature>
<dbReference type="InterPro" id="IPR015895">
    <property type="entry name" value="4pyrrol_synth_GluRdtase_N"/>
</dbReference>
<dbReference type="Pfam" id="PF00745">
    <property type="entry name" value="GlutR_dimer"/>
    <property type="match status" value="1"/>
</dbReference>
<dbReference type="SUPFAM" id="SSF51735">
    <property type="entry name" value="NAD(P)-binding Rossmann-fold domains"/>
    <property type="match status" value="1"/>
</dbReference>
<comment type="caution">
    <text evidence="8">Lacks conserved residue(s) required for the propagation of feature annotation.</text>
</comment>
<evidence type="ECO:0000256" key="7">
    <source>
        <dbReference type="ARBA" id="ARBA00047464"/>
    </source>
</evidence>
<dbReference type="AlphaFoldDB" id="A0AAD1NUQ1"/>
<dbReference type="Pfam" id="PF05201">
    <property type="entry name" value="GlutR_N"/>
    <property type="match status" value="1"/>
</dbReference>
<organism evidence="15 16">
    <name type="scientific">Cutibacterium modestum</name>
    <dbReference type="NCBI Taxonomy" id="2559073"/>
    <lineage>
        <taxon>Bacteria</taxon>
        <taxon>Bacillati</taxon>
        <taxon>Actinomycetota</taxon>
        <taxon>Actinomycetes</taxon>
        <taxon>Propionibacteriales</taxon>
        <taxon>Propionibacteriaceae</taxon>
        <taxon>Cutibacterium</taxon>
    </lineage>
</organism>
<evidence type="ECO:0000256" key="5">
    <source>
        <dbReference type="ARBA" id="ARBA00023002"/>
    </source>
</evidence>
<comment type="subunit">
    <text evidence="8">Homodimer.</text>
</comment>
<dbReference type="HAMAP" id="MF_00087">
    <property type="entry name" value="Glu_tRNA_reductase"/>
    <property type="match status" value="1"/>
</dbReference>
<feature type="active site" description="Nucleophile" evidence="8 9">
    <location>
        <position position="47"/>
    </location>
</feature>
<name>A0AAD1NUQ1_9ACTN</name>
<evidence type="ECO:0000256" key="1">
    <source>
        <dbReference type="ARBA" id="ARBA00005059"/>
    </source>
</evidence>
<evidence type="ECO:0000256" key="3">
    <source>
        <dbReference type="ARBA" id="ARBA00012970"/>
    </source>
</evidence>
<dbReference type="InterPro" id="IPR000343">
    <property type="entry name" value="4pyrrol_synth_GluRdtase"/>
</dbReference>
<evidence type="ECO:0000259" key="13">
    <source>
        <dbReference type="Pfam" id="PF01488"/>
    </source>
</evidence>
<reference evidence="15" key="1">
    <citation type="submission" date="2021-06" db="EMBL/GenBank/DDBJ databases">
        <title>Genome sequence of Cutibacterium modestum strain KB17-24694.</title>
        <authorList>
            <person name="Dekio I."/>
            <person name="Asahina A."/>
            <person name="Nishida M."/>
        </authorList>
    </citation>
    <scope>NUCLEOTIDE SEQUENCE</scope>
    <source>
        <strain evidence="15">KB17-24694</strain>
    </source>
</reference>
<dbReference type="PANTHER" id="PTHR43013">
    <property type="entry name" value="GLUTAMYL-TRNA REDUCTASE"/>
    <property type="match status" value="1"/>
</dbReference>
<comment type="domain">
    <text evidence="8">Possesses an unusual extended V-shaped dimeric structure with each monomer consisting of three distinct domains arranged along a curved 'spinal' alpha-helix. The N-terminal catalytic domain specifically recognizes the glutamate moiety of the substrate. The second domain is the NADPH-binding domain, and the third C-terminal domain is responsible for dimerization.</text>
</comment>
<dbReference type="InterPro" id="IPR006151">
    <property type="entry name" value="Shikm_DH/Glu-tRNA_Rdtase"/>
</dbReference>
<dbReference type="EMBL" id="AP024747">
    <property type="protein sequence ID" value="BCY24353.1"/>
    <property type="molecule type" value="Genomic_DNA"/>
</dbReference>
<feature type="binding site" evidence="8 10">
    <location>
        <position position="118"/>
    </location>
    <ligand>
        <name>substrate</name>
    </ligand>
</feature>
<dbReference type="InterPro" id="IPR036343">
    <property type="entry name" value="GluRdtase_N_sf"/>
</dbReference>
<dbReference type="InterPro" id="IPR036291">
    <property type="entry name" value="NAD(P)-bd_dom_sf"/>
</dbReference>
<keyword evidence="6 8" id="KW-0627">Porphyrin biosynthesis</keyword>
<evidence type="ECO:0000313" key="15">
    <source>
        <dbReference type="EMBL" id="BCY24353.1"/>
    </source>
</evidence>
<evidence type="ECO:0000256" key="4">
    <source>
        <dbReference type="ARBA" id="ARBA00022857"/>
    </source>
</evidence>
<feature type="domain" description="Tetrapyrrole biosynthesis glutamyl-tRNA reductase dimerisation" evidence="12">
    <location>
        <begin position="309"/>
        <end position="403"/>
    </location>
</feature>
<evidence type="ECO:0000256" key="8">
    <source>
        <dbReference type="HAMAP-Rule" id="MF_00087"/>
    </source>
</evidence>
<protein>
    <recommendedName>
        <fullName evidence="3 8">Glutamyl-tRNA reductase</fullName>
        <shortName evidence="8">GluTR</shortName>
        <ecNumber evidence="3 8">1.2.1.70</ecNumber>
    </recommendedName>
</protein>
<dbReference type="GO" id="GO:0050661">
    <property type="term" value="F:NADP binding"/>
    <property type="evidence" value="ECO:0007669"/>
    <property type="project" value="InterPro"/>
</dbReference>
<evidence type="ECO:0000256" key="10">
    <source>
        <dbReference type="PIRSR" id="PIRSR000445-2"/>
    </source>
</evidence>
<evidence type="ECO:0000256" key="6">
    <source>
        <dbReference type="ARBA" id="ARBA00023244"/>
    </source>
</evidence>
<dbReference type="SUPFAM" id="SSF69742">
    <property type="entry name" value="Glutamyl tRNA-reductase catalytic, N-terminal domain"/>
    <property type="match status" value="1"/>
</dbReference>
<feature type="domain" description="Quinate/shikimate 5-dehydrogenase/glutamyl-tRNA reductase" evidence="13">
    <location>
        <begin position="172"/>
        <end position="295"/>
    </location>
</feature>
<feature type="domain" description="Glutamyl-tRNA reductase N-terminal" evidence="14">
    <location>
        <begin position="29"/>
        <end position="154"/>
    </location>
</feature>
<dbReference type="GO" id="GO:0019353">
    <property type="term" value="P:protoporphyrinogen IX biosynthetic process from glutamate"/>
    <property type="evidence" value="ECO:0007669"/>
    <property type="project" value="TreeGrafter"/>
</dbReference>
<comment type="similarity">
    <text evidence="2 8">Belongs to the glutamyl-tRNA reductase family.</text>
</comment>
<keyword evidence="5 8" id="KW-0560">Oxidoreductase</keyword>
<feature type="binding site" evidence="8 11">
    <location>
        <begin position="186"/>
        <end position="191"/>
    </location>
    <ligand>
        <name>NADP(+)</name>
        <dbReference type="ChEBI" id="CHEBI:58349"/>
    </ligand>
</feature>
<evidence type="ECO:0000256" key="2">
    <source>
        <dbReference type="ARBA" id="ARBA00005916"/>
    </source>
</evidence>
<comment type="pathway">
    <text evidence="1 8">Porphyrin-containing compound metabolism; protoporphyrin-IX biosynthesis; 5-aminolevulinate from L-glutamyl-tRNA(Glu): step 1/2.</text>
</comment>
<evidence type="ECO:0000259" key="12">
    <source>
        <dbReference type="Pfam" id="PF00745"/>
    </source>
</evidence>
<comment type="miscellaneous">
    <text evidence="8">During catalysis, the active site Cys acts as a nucleophile attacking the alpha-carbonyl group of tRNA-bound glutamate with the formation of a thioester intermediate between enzyme and glutamate, and the concomitant release of tRNA(Glu). The thioester intermediate is finally reduced by direct hydride transfer from NADPH, to form the product GSA.</text>
</comment>